<sequence>MPDFEIEYEYAGPPRIRIESALVPGPTGRPYRHHRLRAGDGGVVIVAQNLDAVLFVRVRRVAADDEIFLELPRGWTDTVDRGSATAAAVRELQEETGMRPVSARRVGAYVVDSSIYPADVAVVHCVTETRLPSGQTDGETEPGTIWVPADDVGDLILRGEVRDAHSLAALAVWHSWCGRREL</sequence>
<dbReference type="InterPro" id="IPR000086">
    <property type="entry name" value="NUDIX_hydrolase_dom"/>
</dbReference>
<accession>A0ABT5SJD2</accession>
<reference evidence="2 3" key="1">
    <citation type="submission" date="2023-02" db="EMBL/GenBank/DDBJ databases">
        <title>Study of novel species of the Microbacterium genus.</title>
        <authorList>
            <person name="Arroyo-Herrera I."/>
            <person name="Roman-Ponce B."/>
            <person name="Vasquez-Murrieta M.S."/>
        </authorList>
    </citation>
    <scope>NUCLEOTIDE SEQUENCE [LARGE SCALE GENOMIC DNA]</scope>
    <source>
        <strain evidence="2 3">NE1TT3</strain>
    </source>
</reference>
<feature type="domain" description="Nudix hydrolase" evidence="1">
    <location>
        <begin position="44"/>
        <end position="168"/>
    </location>
</feature>
<evidence type="ECO:0000313" key="2">
    <source>
        <dbReference type="EMBL" id="MDD7962162.1"/>
    </source>
</evidence>
<dbReference type="EMBL" id="JAQZCI010000002">
    <property type="protein sequence ID" value="MDD7962162.1"/>
    <property type="molecule type" value="Genomic_DNA"/>
</dbReference>
<organism evidence="2 3">
    <name type="scientific">Microbacterium thalli</name>
    <dbReference type="NCBI Taxonomy" id="3027921"/>
    <lineage>
        <taxon>Bacteria</taxon>
        <taxon>Bacillati</taxon>
        <taxon>Actinomycetota</taxon>
        <taxon>Actinomycetes</taxon>
        <taxon>Micrococcales</taxon>
        <taxon>Microbacteriaceae</taxon>
        <taxon>Microbacterium</taxon>
    </lineage>
</organism>
<dbReference type="SUPFAM" id="SSF55811">
    <property type="entry name" value="Nudix"/>
    <property type="match status" value="1"/>
</dbReference>
<name>A0ABT5SJD2_9MICO</name>
<proteinExistence type="predicted"/>
<evidence type="ECO:0000259" key="1">
    <source>
        <dbReference type="Pfam" id="PF00293"/>
    </source>
</evidence>
<dbReference type="RefSeq" id="WP_274264355.1">
    <property type="nucleotide sequence ID" value="NZ_JAQZCI010000002.1"/>
</dbReference>
<keyword evidence="3" id="KW-1185">Reference proteome</keyword>
<evidence type="ECO:0000313" key="3">
    <source>
        <dbReference type="Proteomes" id="UP001218170"/>
    </source>
</evidence>
<dbReference type="Gene3D" id="3.90.79.10">
    <property type="entry name" value="Nucleoside Triphosphate Pyrophosphohydrolase"/>
    <property type="match status" value="1"/>
</dbReference>
<protein>
    <submittedName>
        <fullName evidence="2">NUDIX domain-containing protein</fullName>
    </submittedName>
</protein>
<dbReference type="InterPro" id="IPR015797">
    <property type="entry name" value="NUDIX_hydrolase-like_dom_sf"/>
</dbReference>
<gene>
    <name evidence="2" type="ORF">PUW80_07340</name>
</gene>
<comment type="caution">
    <text evidence="2">The sequence shown here is derived from an EMBL/GenBank/DDBJ whole genome shotgun (WGS) entry which is preliminary data.</text>
</comment>
<dbReference type="Proteomes" id="UP001218170">
    <property type="component" value="Unassembled WGS sequence"/>
</dbReference>
<dbReference type="CDD" id="cd03424">
    <property type="entry name" value="NUDIX_ADPRase_Nudt5_UGPPase_Nudt14"/>
    <property type="match status" value="1"/>
</dbReference>
<dbReference type="Pfam" id="PF00293">
    <property type="entry name" value="NUDIX"/>
    <property type="match status" value="1"/>
</dbReference>